<feature type="non-terminal residue" evidence="2">
    <location>
        <position position="321"/>
    </location>
</feature>
<dbReference type="SUPFAM" id="SSF89919">
    <property type="entry name" value="Ribosome-binding factor A, RbfA"/>
    <property type="match status" value="1"/>
</dbReference>
<dbReference type="Pfam" id="PF02033">
    <property type="entry name" value="RBFA"/>
    <property type="match status" value="1"/>
</dbReference>
<evidence type="ECO:0000256" key="1">
    <source>
        <dbReference type="SAM" id="MobiDB-lite"/>
    </source>
</evidence>
<dbReference type="InterPro" id="IPR000238">
    <property type="entry name" value="RbfA"/>
</dbReference>
<dbReference type="AlphaFoldDB" id="A0A8J9W2J5"/>
<protein>
    <recommendedName>
        <fullName evidence="4">Ribosome-binding factor A, mitochondrial</fullName>
    </recommendedName>
</protein>
<feature type="compositionally biased region" description="Acidic residues" evidence="1">
    <location>
        <begin position="295"/>
        <end position="314"/>
    </location>
</feature>
<evidence type="ECO:0008006" key="4">
    <source>
        <dbReference type="Google" id="ProtNLM"/>
    </source>
</evidence>
<accession>A0A8J9W2J5</accession>
<feature type="region of interest" description="Disordered" evidence="1">
    <location>
        <begin position="295"/>
        <end position="321"/>
    </location>
</feature>
<dbReference type="Gene3D" id="3.30.300.20">
    <property type="match status" value="1"/>
</dbReference>
<organism evidence="2 3">
    <name type="scientific">Brenthis ino</name>
    <name type="common">lesser marbled fritillary</name>
    <dbReference type="NCBI Taxonomy" id="405034"/>
    <lineage>
        <taxon>Eukaryota</taxon>
        <taxon>Metazoa</taxon>
        <taxon>Ecdysozoa</taxon>
        <taxon>Arthropoda</taxon>
        <taxon>Hexapoda</taxon>
        <taxon>Insecta</taxon>
        <taxon>Pterygota</taxon>
        <taxon>Neoptera</taxon>
        <taxon>Endopterygota</taxon>
        <taxon>Lepidoptera</taxon>
        <taxon>Glossata</taxon>
        <taxon>Ditrysia</taxon>
        <taxon>Papilionoidea</taxon>
        <taxon>Nymphalidae</taxon>
        <taxon>Heliconiinae</taxon>
        <taxon>Argynnini</taxon>
        <taxon>Brenthis</taxon>
    </lineage>
</organism>
<dbReference type="OrthoDB" id="418445at2759"/>
<dbReference type="PANTHER" id="PTHR14725:SF0">
    <property type="entry name" value="RIBOSOME-BINDING FACTOR A, MITOCHONDRIAL-RELATED"/>
    <property type="match status" value="1"/>
</dbReference>
<dbReference type="InterPro" id="IPR023799">
    <property type="entry name" value="RbfA_dom_sf"/>
</dbReference>
<dbReference type="EMBL" id="OV170224">
    <property type="protein sequence ID" value="CAH0724347.1"/>
    <property type="molecule type" value="Genomic_DNA"/>
</dbReference>
<dbReference type="Proteomes" id="UP000838878">
    <property type="component" value="Chromosome 4"/>
</dbReference>
<evidence type="ECO:0000313" key="2">
    <source>
        <dbReference type="EMBL" id="CAH0724347.1"/>
    </source>
</evidence>
<evidence type="ECO:0000313" key="3">
    <source>
        <dbReference type="Proteomes" id="UP000838878"/>
    </source>
</evidence>
<dbReference type="PANTHER" id="PTHR14725">
    <property type="entry name" value="RIBOSOME-BINDING FACTOR A, MITOCHONDRIAL-RELATED"/>
    <property type="match status" value="1"/>
</dbReference>
<keyword evidence="3" id="KW-1185">Reference proteome</keyword>
<dbReference type="GO" id="GO:0006364">
    <property type="term" value="P:rRNA processing"/>
    <property type="evidence" value="ECO:0007669"/>
    <property type="project" value="InterPro"/>
</dbReference>
<proteinExistence type="predicted"/>
<name>A0A8J9W2J5_9NEOP</name>
<sequence>MLNPRSKKQWYPSSTEMTGMPSIKSLSKIKYEPGKRGVRRVAVLNKLFMKSITDLMSTGTVSMKIIGRGLEISKVQVSPDFKTVNVFWVCKGDLSDGETETLLHSIAGPLRHELSTLRLIGEVPYIVFVKDRQEAMLVDIDRRLAVADYGEDFTPTELGHLLKTDFTLNVKLSPEMRAKIKQLEEEQPIIDDPIPEMTHNVFGLDHAKIMNRLLAARKKTRDAWDNLNADTVITYRATEGSKPRPSTDVGTQKRDLAEFLLKRQILQNKLHKEMRDDRKTLNEVYAEEKVHEEEIYDEDYEEDLHEPFYNDDLDLEKTRSK</sequence>
<dbReference type="InterPro" id="IPR015946">
    <property type="entry name" value="KH_dom-like_a/b"/>
</dbReference>
<reference evidence="2" key="1">
    <citation type="submission" date="2021-12" db="EMBL/GenBank/DDBJ databases">
        <authorList>
            <person name="Martin H S."/>
        </authorList>
    </citation>
    <scope>NUCLEOTIDE SEQUENCE</scope>
</reference>
<gene>
    <name evidence="2" type="ORF">BINO364_LOCUS10065</name>
</gene>
<dbReference type="InterPro" id="IPR039212">
    <property type="entry name" value="RBFA_mitochondrial"/>
</dbReference>